<dbReference type="GO" id="GO:0006310">
    <property type="term" value="P:DNA recombination"/>
    <property type="evidence" value="ECO:0007669"/>
    <property type="project" value="UniProtKB-KW"/>
</dbReference>
<dbReference type="GO" id="GO:0003677">
    <property type="term" value="F:DNA binding"/>
    <property type="evidence" value="ECO:0007669"/>
    <property type="project" value="InterPro"/>
</dbReference>
<dbReference type="Gene3D" id="1.10.443.10">
    <property type="entry name" value="Intergrase catalytic core"/>
    <property type="match status" value="1"/>
</dbReference>
<protein>
    <recommendedName>
        <fullName evidence="2">Tyr recombinase domain-containing protein</fullName>
    </recommendedName>
</protein>
<evidence type="ECO:0000313" key="4">
    <source>
        <dbReference type="Proteomes" id="UP000030002"/>
    </source>
</evidence>
<accession>A0A0A0J8B9</accession>
<dbReference type="Proteomes" id="UP000030002">
    <property type="component" value="Unassembled WGS sequence"/>
</dbReference>
<dbReference type="STRING" id="1385520.N802_18230"/>
<keyword evidence="1" id="KW-0233">DNA recombination</keyword>
<dbReference type="EMBL" id="AVPJ01000007">
    <property type="protein sequence ID" value="KGN32302.1"/>
    <property type="molecule type" value="Genomic_DNA"/>
</dbReference>
<dbReference type="CDD" id="cd00397">
    <property type="entry name" value="DNA_BRE_C"/>
    <property type="match status" value="1"/>
</dbReference>
<organism evidence="3 4">
    <name type="scientific">Knoellia sinensis KCTC 19936</name>
    <dbReference type="NCBI Taxonomy" id="1385520"/>
    <lineage>
        <taxon>Bacteria</taxon>
        <taxon>Bacillati</taxon>
        <taxon>Actinomycetota</taxon>
        <taxon>Actinomycetes</taxon>
        <taxon>Micrococcales</taxon>
        <taxon>Intrasporangiaceae</taxon>
        <taxon>Knoellia</taxon>
    </lineage>
</organism>
<dbReference type="eggNOG" id="COG0582">
    <property type="taxonomic scope" value="Bacteria"/>
</dbReference>
<name>A0A0A0J8B9_9MICO</name>
<feature type="domain" description="Tyr recombinase" evidence="2">
    <location>
        <begin position="289"/>
        <end position="514"/>
    </location>
</feature>
<dbReference type="PROSITE" id="PS51898">
    <property type="entry name" value="TYR_RECOMBINASE"/>
    <property type="match status" value="1"/>
</dbReference>
<dbReference type="InterPro" id="IPR050090">
    <property type="entry name" value="Tyrosine_recombinase_XerCD"/>
</dbReference>
<keyword evidence="4" id="KW-1185">Reference proteome</keyword>
<dbReference type="InterPro" id="IPR002104">
    <property type="entry name" value="Integrase_catalytic"/>
</dbReference>
<proteinExistence type="predicted"/>
<gene>
    <name evidence="3" type="ORF">N802_18230</name>
</gene>
<dbReference type="SUPFAM" id="SSF56349">
    <property type="entry name" value="DNA breaking-rejoining enzymes"/>
    <property type="match status" value="1"/>
</dbReference>
<evidence type="ECO:0000313" key="3">
    <source>
        <dbReference type="EMBL" id="KGN32302.1"/>
    </source>
</evidence>
<evidence type="ECO:0000259" key="2">
    <source>
        <dbReference type="PROSITE" id="PS51898"/>
    </source>
</evidence>
<dbReference type="GO" id="GO:0015074">
    <property type="term" value="P:DNA integration"/>
    <property type="evidence" value="ECO:0007669"/>
    <property type="project" value="InterPro"/>
</dbReference>
<dbReference type="InterPro" id="IPR011010">
    <property type="entry name" value="DNA_brk_join_enz"/>
</dbReference>
<dbReference type="InterPro" id="IPR013762">
    <property type="entry name" value="Integrase-like_cat_sf"/>
</dbReference>
<dbReference type="PANTHER" id="PTHR30349">
    <property type="entry name" value="PHAGE INTEGRASE-RELATED"/>
    <property type="match status" value="1"/>
</dbReference>
<dbReference type="AlphaFoldDB" id="A0A0A0J8B9"/>
<sequence length="664" mass="75988">MSQTPLPALGECDVAGCVKQRTAGNTELCRTHHAEARSLDVEPRIFASQARRVLPAHHFTLEYCSETLRAEILYGLQRRDLAEFAVAPFLIRQLMPHIESCISLLDVDTSVLPHKAAQCVDNLRPYVAELHDRYTGTDVLAGDVWPPHAEFLFPSSQERRVVPRTGWDWCDVDCLWLRDLGKRYVADTLPRREDVTQYLRACKAASASLRATPAFDDRTQADLRHMTRIVKDLETVRGLSYTEATRMAGRLKQMLLHCRTSGYMAGIPEGFAFHPMHRMRKQNKTQPYEEPGDAIPEDVIAFLDDNLASFKPNFRSSHRADGWTNDDYGHLWQTIYKVLRDTGRRPYEATELRFNCLRDVDDEGGLLIWDNRKGKRLGRRLPIWRSTVDIILDWQEFLRSKVPNPDPSGPLFPMLTVRTTFTRPVTSGYFGQAFRKWTSSLDELPQLLARLDAAGDPFLDEQLVLYGFRHAYAQLAADAGIDPVILQELMDHRSLDTTTGYFHVSRKRKREAIEVLNKLRVDTHGRSRPVRDLEAYERTEVATILGGCVEPSNVKAGGRSCPIRFQCGACNHYRPDPTYIPEIEQEIKNLRAQIAIAELSATRPVVENLEYNVGMMQAVLRKMHEKLTTLTPEEQAIYETFHAEIRKSRRFLDLMVIDRRSQNA</sequence>
<evidence type="ECO:0000256" key="1">
    <source>
        <dbReference type="ARBA" id="ARBA00023172"/>
    </source>
</evidence>
<reference evidence="3 4" key="1">
    <citation type="submission" date="2013-08" db="EMBL/GenBank/DDBJ databases">
        <title>The genome sequence of Knoellia sinensis.</title>
        <authorList>
            <person name="Zhu W."/>
            <person name="Wang G."/>
        </authorList>
    </citation>
    <scope>NUCLEOTIDE SEQUENCE [LARGE SCALE GENOMIC DNA]</scope>
    <source>
        <strain evidence="3 4">KCTC 19936</strain>
    </source>
</reference>
<comment type="caution">
    <text evidence="3">The sequence shown here is derived from an EMBL/GenBank/DDBJ whole genome shotgun (WGS) entry which is preliminary data.</text>
</comment>